<proteinExistence type="predicted"/>
<protein>
    <submittedName>
        <fullName evidence="1">Uncharacterized protein</fullName>
    </submittedName>
</protein>
<accession>X1ACG8</accession>
<sequence>MPVGDWNVAYGWGNHSVAGYYAAADFNADFDTRLNASTTRPTSADVTADIATHLAVTADTNTTGHLTDTDWDTFNEKWDALTDMVLTDNYIYVGDASNDPMGMAMSNDCTIASNGAITCDHDALDNFVANEHLNWTASVGTIHTDNYIEGHGNGANCAAGSYPLGVNASGAVESCTDATTEIARAT</sequence>
<dbReference type="AlphaFoldDB" id="X1ACG8"/>
<reference evidence="1" key="1">
    <citation type="journal article" date="2014" name="Front. Microbiol.">
        <title>High frequency of phylogenetically diverse reductive dehalogenase-homologous genes in deep subseafloor sedimentary metagenomes.</title>
        <authorList>
            <person name="Kawai M."/>
            <person name="Futagami T."/>
            <person name="Toyoda A."/>
            <person name="Takaki Y."/>
            <person name="Nishi S."/>
            <person name="Hori S."/>
            <person name="Arai W."/>
            <person name="Tsubouchi T."/>
            <person name="Morono Y."/>
            <person name="Uchiyama I."/>
            <person name="Ito T."/>
            <person name="Fujiyama A."/>
            <person name="Inagaki F."/>
            <person name="Takami H."/>
        </authorList>
    </citation>
    <scope>NUCLEOTIDE SEQUENCE</scope>
    <source>
        <strain evidence="1">Expedition CK06-06</strain>
    </source>
</reference>
<name>X1ACG8_9ZZZZ</name>
<dbReference type="EMBL" id="BART01009390">
    <property type="protein sequence ID" value="GAG67612.1"/>
    <property type="molecule type" value="Genomic_DNA"/>
</dbReference>
<evidence type="ECO:0000313" key="1">
    <source>
        <dbReference type="EMBL" id="GAG67612.1"/>
    </source>
</evidence>
<feature type="non-terminal residue" evidence="1">
    <location>
        <position position="186"/>
    </location>
</feature>
<gene>
    <name evidence="1" type="ORF">S01H4_20815</name>
</gene>
<comment type="caution">
    <text evidence="1">The sequence shown here is derived from an EMBL/GenBank/DDBJ whole genome shotgun (WGS) entry which is preliminary data.</text>
</comment>
<organism evidence="1">
    <name type="scientific">marine sediment metagenome</name>
    <dbReference type="NCBI Taxonomy" id="412755"/>
    <lineage>
        <taxon>unclassified sequences</taxon>
        <taxon>metagenomes</taxon>
        <taxon>ecological metagenomes</taxon>
    </lineage>
</organism>